<dbReference type="SUPFAM" id="SSF82866">
    <property type="entry name" value="Multidrug efflux transporter AcrB transmembrane domain"/>
    <property type="match status" value="1"/>
</dbReference>
<keyword evidence="1" id="KW-1133">Transmembrane helix</keyword>
<protein>
    <recommendedName>
        <fullName evidence="4">RND multidrug efflux transporter</fullName>
    </recommendedName>
</protein>
<comment type="caution">
    <text evidence="2">The sequence shown here is derived from an EMBL/GenBank/DDBJ whole genome shotgun (WGS) entry which is preliminary data.</text>
</comment>
<keyword evidence="1" id="KW-0472">Membrane</keyword>
<gene>
    <name evidence="2" type="ORF">JCM21738_506</name>
</gene>
<keyword evidence="1" id="KW-0812">Transmembrane</keyword>
<evidence type="ECO:0008006" key="4">
    <source>
        <dbReference type="Google" id="ProtNLM"/>
    </source>
</evidence>
<evidence type="ECO:0000313" key="3">
    <source>
        <dbReference type="Proteomes" id="UP000018949"/>
    </source>
</evidence>
<dbReference type="AlphaFoldDB" id="W4RIX9"/>
<dbReference type="EMBL" id="BAUW01000003">
    <property type="protein sequence ID" value="GAE43843.1"/>
    <property type="molecule type" value="Genomic_DNA"/>
</dbReference>
<dbReference type="Gene3D" id="1.20.1640.10">
    <property type="entry name" value="Multidrug efflux transporter AcrB transmembrane domain"/>
    <property type="match status" value="1"/>
</dbReference>
<organism evidence="2 3">
    <name type="scientific">Mesobacillus boroniphilus JCM 21738</name>
    <dbReference type="NCBI Taxonomy" id="1294265"/>
    <lineage>
        <taxon>Bacteria</taxon>
        <taxon>Bacillati</taxon>
        <taxon>Bacillota</taxon>
        <taxon>Bacilli</taxon>
        <taxon>Bacillales</taxon>
        <taxon>Bacillaceae</taxon>
        <taxon>Mesobacillus</taxon>
    </lineage>
</organism>
<evidence type="ECO:0000313" key="2">
    <source>
        <dbReference type="EMBL" id="GAE43843.1"/>
    </source>
</evidence>
<reference evidence="2 3" key="1">
    <citation type="submission" date="2013-12" db="EMBL/GenBank/DDBJ databases">
        <title>NBRP : Genome information of microbial organism related human and environment.</title>
        <authorList>
            <person name="Hattori M."/>
            <person name="Oshima K."/>
            <person name="Inaba H."/>
            <person name="Suda W."/>
            <person name="Sakamoto M."/>
            <person name="Iino T."/>
            <person name="Kitahara M."/>
            <person name="Oshida Y."/>
            <person name="Iida T."/>
            <person name="Kudo T."/>
            <person name="Itoh T."/>
            <person name="Ahmed I."/>
            <person name="Ohkuma M."/>
        </authorList>
    </citation>
    <scope>NUCLEOTIDE SEQUENCE [LARGE SCALE GENOMIC DNA]</scope>
    <source>
        <strain evidence="2 3">JCM 21738</strain>
    </source>
</reference>
<dbReference type="Proteomes" id="UP000018949">
    <property type="component" value="Unassembled WGS sequence"/>
</dbReference>
<evidence type="ECO:0000256" key="1">
    <source>
        <dbReference type="SAM" id="Phobius"/>
    </source>
</evidence>
<name>W4RIX9_9BACI</name>
<feature type="transmembrane region" description="Helical" evidence="1">
    <location>
        <begin position="20"/>
        <end position="44"/>
    </location>
</feature>
<accession>W4RIX9</accession>
<keyword evidence="3" id="KW-1185">Reference proteome</keyword>
<sequence length="54" mass="5727">MLTAIVVFVPIGLLGGEMGSFMIILSVVVAITLISSVIVSFTLIPSLSEKFLMK</sequence>
<proteinExistence type="predicted"/>